<keyword evidence="2" id="KW-1185">Reference proteome</keyword>
<protein>
    <submittedName>
        <fullName evidence="1">Uncharacterized protein</fullName>
    </submittedName>
</protein>
<comment type="caution">
    <text evidence="1">The sequence shown here is derived from an EMBL/GenBank/DDBJ whole genome shotgun (WGS) entry which is preliminary data.</text>
</comment>
<proteinExistence type="predicted"/>
<evidence type="ECO:0000313" key="2">
    <source>
        <dbReference type="Proteomes" id="UP001227268"/>
    </source>
</evidence>
<name>A0ACC2VCS5_9TREE</name>
<gene>
    <name evidence="1" type="ORF">QFC21_005238</name>
</gene>
<dbReference type="EMBL" id="JASBWT010000019">
    <property type="protein sequence ID" value="KAJ9096416.1"/>
    <property type="molecule type" value="Genomic_DNA"/>
</dbReference>
<organism evidence="1 2">
    <name type="scientific">Naganishia friedmannii</name>
    <dbReference type="NCBI Taxonomy" id="89922"/>
    <lineage>
        <taxon>Eukaryota</taxon>
        <taxon>Fungi</taxon>
        <taxon>Dikarya</taxon>
        <taxon>Basidiomycota</taxon>
        <taxon>Agaricomycotina</taxon>
        <taxon>Tremellomycetes</taxon>
        <taxon>Filobasidiales</taxon>
        <taxon>Filobasidiaceae</taxon>
        <taxon>Naganishia</taxon>
    </lineage>
</organism>
<dbReference type="Proteomes" id="UP001227268">
    <property type="component" value="Unassembled WGS sequence"/>
</dbReference>
<accession>A0ACC2VCS5</accession>
<evidence type="ECO:0000313" key="1">
    <source>
        <dbReference type="EMBL" id="KAJ9096416.1"/>
    </source>
</evidence>
<sequence length="638" mass="71428">MSTASPAYGNALVDTLLSSNLFLSSNKHNHSTLFNQDNYDQVAQSLRKELREEDVEMEDASFWPLSWETEGEEGLRDAYGKSDLAHQPDDELRYLGSRKARVQRPVVYLALDTNIFISHLNIVRSLHDTLLKQDQAPELTLPEIRLLVPNTVIRELDRQKNRWHEPSSSSFAKSAPPPTGREQRSLALSRHSNNAQHPASIPDQRTSTQSLAVAARAATEWLLQVRQVQRREQQQGQRDTARVMIFQKKDEVFEHGVIAKADDRILDCCEYYQTKSVHADKATKTKVVLWTDDKNLSLQAEIHAVPCIGNRRYSVQQIIDSVSHGDARVERRPVVKEEAVATLSSASTNSLPKRPSWVAPDHLPTLAKPPALHILPTSTAKKSLTVTHQSNQQLHRKARDRALESSVWAEPAKVKKQKASLSPSSTRNRAPDVTFNISIAGNISTRPASSLSRPVPPTAISPRLAEAIDIINNQTATPKRISTALGHIIAFPLYDLLLKHVSKGEPTLLRQFIGPKDPGPGHWNAKDCLDLMTRAWGFGLNWMYAAASSEATPSTCPYATHEALIWLHGLFHHYATVDSPYQQIITSPPSMHIDWRKAIQAIGLVFVRHTPEWWLGADLVCTIDMLVSWMSLSANHML</sequence>
<reference evidence="1" key="1">
    <citation type="submission" date="2023-04" db="EMBL/GenBank/DDBJ databases">
        <title>Draft Genome sequencing of Naganishia species isolated from polar environments using Oxford Nanopore Technology.</title>
        <authorList>
            <person name="Leo P."/>
            <person name="Venkateswaran K."/>
        </authorList>
    </citation>
    <scope>NUCLEOTIDE SEQUENCE</scope>
    <source>
        <strain evidence="1">MNA-CCFEE 5423</strain>
    </source>
</reference>